<sequence>MNSILYDRRISSNLFKVTDDKETQIEFSTLLVNKSLNMLFQPIVNLNDGSLLGYEGLTRGPRGSRFHSPIDLFSYAEQCGSLYPLEKTARELAFQYSQSVIKKGQKLFININSQVIYDPGFTPGHTISLLKQQDLSPSNVVFEITERNAIQDFQAFKEVLNHYRAQGFKIAIDDAGAGYSSLQAITELMPDYIKVDRSLISGIHNNEVKMHILHAFVTLAKKTGSTIIAEGIETKEELQTVMQLGISVGQGYYLAYPDYPTKNIPVDVLQEIHQFNQKTMDNRASRKTIVAQIDDEIIIMEQDRVIKKSIINRLL</sequence>
<dbReference type="PANTHER" id="PTHR33121:SF76">
    <property type="entry name" value="SIGNALING PROTEIN"/>
    <property type="match status" value="1"/>
</dbReference>
<protein>
    <submittedName>
        <fullName evidence="2">EAL domain-containing protein</fullName>
    </submittedName>
</protein>
<feature type="domain" description="EAL" evidence="1">
    <location>
        <begin position="20"/>
        <end position="271"/>
    </location>
</feature>
<dbReference type="RefSeq" id="WP_389359550.1">
    <property type="nucleotide sequence ID" value="NZ_JBIACK010000002.1"/>
</dbReference>
<dbReference type="Proteomes" id="UP001601059">
    <property type="component" value="Unassembled WGS sequence"/>
</dbReference>
<accession>A0ABW6K891</accession>
<dbReference type="PROSITE" id="PS50883">
    <property type="entry name" value="EAL"/>
    <property type="match status" value="1"/>
</dbReference>
<gene>
    <name evidence="2" type="ORF">ACFYKX_07290</name>
</gene>
<dbReference type="SUPFAM" id="SSF141868">
    <property type="entry name" value="EAL domain-like"/>
    <property type="match status" value="1"/>
</dbReference>
<dbReference type="EMBL" id="JBIACK010000002">
    <property type="protein sequence ID" value="MFE8700411.1"/>
    <property type="molecule type" value="Genomic_DNA"/>
</dbReference>
<reference evidence="2 3" key="1">
    <citation type="submission" date="2024-08" db="EMBL/GenBank/DDBJ databases">
        <title>Two novel Cytobacillus novel species.</title>
        <authorList>
            <person name="Liu G."/>
        </authorList>
    </citation>
    <scope>NUCLEOTIDE SEQUENCE [LARGE SCALE GENOMIC DNA]</scope>
    <source>
        <strain evidence="2 3">FJAT-54145</strain>
    </source>
</reference>
<comment type="caution">
    <text evidence="2">The sequence shown here is derived from an EMBL/GenBank/DDBJ whole genome shotgun (WGS) entry which is preliminary data.</text>
</comment>
<evidence type="ECO:0000313" key="2">
    <source>
        <dbReference type="EMBL" id="MFE8700411.1"/>
    </source>
</evidence>
<dbReference type="PANTHER" id="PTHR33121">
    <property type="entry name" value="CYCLIC DI-GMP PHOSPHODIESTERASE PDEF"/>
    <property type="match status" value="1"/>
</dbReference>
<dbReference type="InterPro" id="IPR035919">
    <property type="entry name" value="EAL_sf"/>
</dbReference>
<dbReference type="Gene3D" id="3.20.20.450">
    <property type="entry name" value="EAL domain"/>
    <property type="match status" value="1"/>
</dbReference>
<dbReference type="InterPro" id="IPR050706">
    <property type="entry name" value="Cyclic-di-GMP_PDE-like"/>
</dbReference>
<organism evidence="2 3">
    <name type="scientific">Cytobacillus spartinae</name>
    <dbReference type="NCBI Taxonomy" id="3299023"/>
    <lineage>
        <taxon>Bacteria</taxon>
        <taxon>Bacillati</taxon>
        <taxon>Bacillota</taxon>
        <taxon>Bacilli</taxon>
        <taxon>Bacillales</taxon>
        <taxon>Bacillaceae</taxon>
        <taxon>Cytobacillus</taxon>
    </lineage>
</organism>
<dbReference type="InterPro" id="IPR001633">
    <property type="entry name" value="EAL_dom"/>
</dbReference>
<dbReference type="CDD" id="cd01948">
    <property type="entry name" value="EAL"/>
    <property type="match status" value="1"/>
</dbReference>
<proteinExistence type="predicted"/>
<keyword evidence="3" id="KW-1185">Reference proteome</keyword>
<evidence type="ECO:0000313" key="3">
    <source>
        <dbReference type="Proteomes" id="UP001601059"/>
    </source>
</evidence>
<evidence type="ECO:0000259" key="1">
    <source>
        <dbReference type="PROSITE" id="PS50883"/>
    </source>
</evidence>
<dbReference type="SMART" id="SM00052">
    <property type="entry name" value="EAL"/>
    <property type="match status" value="1"/>
</dbReference>
<dbReference type="Pfam" id="PF00563">
    <property type="entry name" value="EAL"/>
    <property type="match status" value="1"/>
</dbReference>
<name>A0ABW6K891_9BACI</name>